<dbReference type="InterPro" id="IPR027417">
    <property type="entry name" value="P-loop_NTPase"/>
</dbReference>
<proteinExistence type="predicted"/>
<evidence type="ECO:0000313" key="2">
    <source>
        <dbReference type="Proteomes" id="UP000244060"/>
    </source>
</evidence>
<dbReference type="Gene3D" id="3.40.50.300">
    <property type="entry name" value="P-loop containing nucleotide triphosphate hydrolases"/>
    <property type="match status" value="1"/>
</dbReference>
<comment type="caution">
    <text evidence="1">The sequence shown here is derived from an EMBL/GenBank/DDBJ whole genome shotgun (WGS) entry which is preliminary data.</text>
</comment>
<name>A0A2T5JSE4_9RHOB</name>
<evidence type="ECO:0008006" key="3">
    <source>
        <dbReference type="Google" id="ProtNLM"/>
    </source>
</evidence>
<reference evidence="1 2" key="1">
    <citation type="submission" date="2018-04" db="EMBL/GenBank/DDBJ databases">
        <title>Genomic Encyclopedia of Type Strains, Phase III (KMG-III): the genomes of soil and plant-associated and newly described type strains.</title>
        <authorList>
            <person name="Whitman W."/>
        </authorList>
    </citation>
    <scope>NUCLEOTIDE SEQUENCE [LARGE SCALE GENOMIC DNA]</scope>
    <source>
        <strain evidence="1 2">KA25</strain>
    </source>
</reference>
<dbReference type="RefSeq" id="WP_108222555.1">
    <property type="nucleotide sequence ID" value="NZ_CP090022.1"/>
</dbReference>
<dbReference type="OrthoDB" id="547419at2"/>
<organism evidence="1 2">
    <name type="scientific">Cereibacter azotoformans</name>
    <dbReference type="NCBI Taxonomy" id="43057"/>
    <lineage>
        <taxon>Bacteria</taxon>
        <taxon>Pseudomonadati</taxon>
        <taxon>Pseudomonadota</taxon>
        <taxon>Alphaproteobacteria</taxon>
        <taxon>Rhodobacterales</taxon>
        <taxon>Paracoccaceae</taxon>
        <taxon>Cereibacter</taxon>
    </lineage>
</organism>
<dbReference type="Proteomes" id="UP000244060">
    <property type="component" value="Unassembled WGS sequence"/>
</dbReference>
<protein>
    <recommendedName>
        <fullName evidence="3">Sulfotransferase family protein</fullName>
    </recommendedName>
</protein>
<keyword evidence="2" id="KW-1185">Reference proteome</keyword>
<dbReference type="EMBL" id="QAOT01000029">
    <property type="protein sequence ID" value="PTR11133.1"/>
    <property type="molecule type" value="Genomic_DNA"/>
</dbReference>
<dbReference type="SUPFAM" id="SSF52540">
    <property type="entry name" value="P-loop containing nucleoside triphosphate hydrolases"/>
    <property type="match status" value="1"/>
</dbReference>
<dbReference type="AlphaFoldDB" id="A0A2T5JSE4"/>
<accession>A0A2T5JSE4</accession>
<evidence type="ECO:0000313" key="1">
    <source>
        <dbReference type="EMBL" id="PTR11133.1"/>
    </source>
</evidence>
<sequence>MEVILHIGMGKTGTSSIQAALTQSAPALREQGVEYLGMWFDMIDPAFRGLAGQPNFFRSGPEEMQAHARRFAAFLAERRRTGGCTRFILSNEGIYGQVRTVLPFLEELRRHVPLRLVAYVRDPRDWLPSAYSQWSIFHKNYEGPVRPFAEMARQQVKVYSGFQLWGEAARDILTVRPFLKQKNVVEDFAEVLGISLTPPANRRQARVEADQAALRIFYNTRLPGNTLPWVFDGAFKGLDLSATPVLEDVVDRMLDYRETDRIVSEARPLFDYLRTRFGIDFPPSETEIEPPPDAEALRRRLTEHLLQIVMNQADRIRALEEAVAALQAPTGKS</sequence>
<gene>
    <name evidence="1" type="ORF">C8J28_12927</name>
</gene>